<feature type="transmembrane region" description="Helical" evidence="5">
    <location>
        <begin position="384"/>
        <end position="405"/>
    </location>
</feature>
<feature type="transmembrane region" description="Helical" evidence="5">
    <location>
        <begin position="357"/>
        <end position="378"/>
    </location>
</feature>
<evidence type="ECO:0000256" key="1">
    <source>
        <dbReference type="ARBA" id="ARBA00004141"/>
    </source>
</evidence>
<evidence type="ECO:0000313" key="6">
    <source>
        <dbReference type="EMBL" id="AWT59785.1"/>
    </source>
</evidence>
<feature type="transmembrane region" description="Helical" evidence="5">
    <location>
        <begin position="260"/>
        <end position="284"/>
    </location>
</feature>
<comment type="subcellular location">
    <subcellularLocation>
        <location evidence="1">Membrane</location>
        <topology evidence="1">Multi-pass membrane protein</topology>
    </subcellularLocation>
</comment>
<dbReference type="Gene3D" id="1.20.1250.20">
    <property type="entry name" value="MFS general substrate transporter like domains"/>
    <property type="match status" value="2"/>
</dbReference>
<feature type="transmembrane region" description="Helical" evidence="5">
    <location>
        <begin position="110"/>
        <end position="130"/>
    </location>
</feature>
<dbReference type="PANTHER" id="PTHR23520:SF5">
    <property type="entry name" value="TRANSPORTER, PUTATIVE (AFU_ORTHOLOGUE AFUA_3G04000)-RELATED"/>
    <property type="match status" value="1"/>
</dbReference>
<dbReference type="InterPro" id="IPR011701">
    <property type="entry name" value="MFS"/>
</dbReference>
<evidence type="ECO:0000256" key="3">
    <source>
        <dbReference type="ARBA" id="ARBA00022989"/>
    </source>
</evidence>
<feature type="transmembrane region" description="Helical" evidence="5">
    <location>
        <begin position="83"/>
        <end position="104"/>
    </location>
</feature>
<dbReference type="KEGG" id="mtar:DF168_00980"/>
<dbReference type="InterPro" id="IPR036259">
    <property type="entry name" value="MFS_trans_sf"/>
</dbReference>
<dbReference type="PANTHER" id="PTHR23520">
    <property type="entry name" value="TRANSPORTER, PUTATIVE (AFU_ORTHOLOGUE AFUA_3G04000)-RELATED"/>
    <property type="match status" value="1"/>
</dbReference>
<dbReference type="GO" id="GO:0016020">
    <property type="term" value="C:membrane"/>
    <property type="evidence" value="ECO:0007669"/>
    <property type="project" value="UniProtKB-SubCell"/>
</dbReference>
<evidence type="ECO:0000256" key="5">
    <source>
        <dbReference type="SAM" id="Phobius"/>
    </source>
</evidence>
<dbReference type="PROSITE" id="PS00216">
    <property type="entry name" value="SUGAR_TRANSPORT_1"/>
    <property type="match status" value="1"/>
</dbReference>
<dbReference type="Proteomes" id="UP000247465">
    <property type="component" value="Chromosome"/>
</dbReference>
<feature type="transmembrane region" description="Helical" evidence="5">
    <location>
        <begin position="184"/>
        <end position="201"/>
    </location>
</feature>
<evidence type="ECO:0008006" key="8">
    <source>
        <dbReference type="Google" id="ProtNLM"/>
    </source>
</evidence>
<reference evidence="6 7" key="1">
    <citation type="submission" date="2018-06" db="EMBL/GenBank/DDBJ databases">
        <title>Draft Genome Sequence of a Novel Marine Bacterium Related to the Verrucomicrobia.</title>
        <authorList>
            <person name="Vosseberg J."/>
            <person name="Martijn J."/>
            <person name="Ettema T.J.G."/>
        </authorList>
    </citation>
    <scope>NUCLEOTIDE SEQUENCE [LARGE SCALE GENOMIC DNA]</scope>
    <source>
        <strain evidence="6">TARA_B100001123</strain>
    </source>
</reference>
<evidence type="ECO:0000313" key="7">
    <source>
        <dbReference type="Proteomes" id="UP000247465"/>
    </source>
</evidence>
<dbReference type="GO" id="GO:0022857">
    <property type="term" value="F:transmembrane transporter activity"/>
    <property type="evidence" value="ECO:0007669"/>
    <property type="project" value="InterPro"/>
</dbReference>
<feature type="transmembrane region" description="Helical" evidence="5">
    <location>
        <begin position="151"/>
        <end position="172"/>
    </location>
</feature>
<protein>
    <recommendedName>
        <fullName evidence="8">Major facilitator superfamily (MFS) profile domain-containing protein</fullName>
    </recommendedName>
</protein>
<feature type="transmembrane region" description="Helical" evidence="5">
    <location>
        <begin position="53"/>
        <end position="76"/>
    </location>
</feature>
<gene>
    <name evidence="6" type="ORF">DF168_00980</name>
</gene>
<evidence type="ECO:0000256" key="4">
    <source>
        <dbReference type="ARBA" id="ARBA00023136"/>
    </source>
</evidence>
<keyword evidence="4 5" id="KW-0472">Membrane</keyword>
<dbReference type="Pfam" id="PF07690">
    <property type="entry name" value="MFS_1"/>
    <property type="match status" value="1"/>
</dbReference>
<evidence type="ECO:0000256" key="2">
    <source>
        <dbReference type="ARBA" id="ARBA00022692"/>
    </source>
</evidence>
<dbReference type="InterPro" id="IPR005829">
    <property type="entry name" value="Sugar_transporter_CS"/>
</dbReference>
<sequence length="415" mass="46075">MRLFTIPNNFRLREFSRNVKLFYIYGLSLNAGMALFTLLYNLYLLRLSFREDLIGQIASMGPLATGLLALPIGMLSDRIGRKIFLVGASVLLAVSQIGLCFSTATASFFAFSFIGGIAMACIWVNHVPFLSDNTVRIRRAEALALWTAMQIVVRMFCTLIGGMLPGVMGYFLNTSTEMPEPFRYSLLIGAACSLLSVLPLIRMPHRVEALTGDKMESRNRVVELGIQWRTYFGFTVSSGARGFAVGLTFPFFNVFFQEELYLGPMVIGVIYFLSEFLSLPSIIIVPKLMRRFGAPLTMFPLRSIWGGAIGIMGTVISLPISIVMFLISRVSEVIDNPIEQIFSTELLPRYFWARIQGFRVCGFQILAFAGSILGGFLIVEYGYYAAFVLACLSRIASGIFVAVYFGSQSAPPRSI</sequence>
<proteinExistence type="predicted"/>
<keyword evidence="3 5" id="KW-1133">Transmembrane helix</keyword>
<feature type="transmembrane region" description="Helical" evidence="5">
    <location>
        <begin position="304"/>
        <end position="327"/>
    </location>
</feature>
<accession>A0A2Z4AEC4</accession>
<organism evidence="6 7">
    <name type="scientific">Candidatus Moanibacter tarae</name>
    <dbReference type="NCBI Taxonomy" id="2200854"/>
    <lineage>
        <taxon>Bacteria</taxon>
        <taxon>Pseudomonadati</taxon>
        <taxon>Verrucomicrobiota</taxon>
        <taxon>Opitutia</taxon>
        <taxon>Puniceicoccales</taxon>
        <taxon>Puniceicoccales incertae sedis</taxon>
        <taxon>Candidatus Moanibacter</taxon>
    </lineage>
</organism>
<name>A0A2Z4AEC4_9BACT</name>
<dbReference type="EMBL" id="CP029803">
    <property type="protein sequence ID" value="AWT59785.1"/>
    <property type="molecule type" value="Genomic_DNA"/>
</dbReference>
<dbReference type="AlphaFoldDB" id="A0A2Z4AEC4"/>
<dbReference type="SUPFAM" id="SSF103473">
    <property type="entry name" value="MFS general substrate transporter"/>
    <property type="match status" value="1"/>
</dbReference>
<feature type="transmembrane region" description="Helical" evidence="5">
    <location>
        <begin position="21"/>
        <end position="41"/>
    </location>
</feature>
<keyword evidence="2 5" id="KW-0812">Transmembrane</keyword>